<sequence length="544" mass="61286">MEAFLNRLGLIGKFSLSILSTRKFLINFDAKEDYLRVLCRKTWDIHGRLMRVTKWSPGLSPEIDNPIVPVWISIPDLPIHLHDMRALKLILSHLGNPIMVDLNTKNFSRPTLARVCVKMDVSNLPVPKVLIIHGQEELIFPIFFENQPEYCKKCRKLGHNASKCGGVKVVLATLSSETRHGEGDNSVQLVNKGQREGKEHVKEDSWHIVHSKKEISKKGSHWRVKNPNVMQEHEQTSNWKGGPGESSLSAGTHSHVVMDGINLNDNPKVVFKGSTYAINDPNFLSTNTMRHLFQYTTPSPILEKVPLNEEISLVPYMGFRDDHGLSLAQHDIGGDTCMFSDGDSADSDLEEIDMQVLSPLPKGMDAILDTPFPKSTSKALKEEPQITSCLFLHVPTQKQIWISSVYGKHTRANRLDLWESLRAHKTSVTAWLVGGDFNAITSYEKHKGKSTLCHMSMDDFIEALDFCELSSPQVSGGAFTWFGNRSRGRVFKRLDRVLNNEKLFDLFSEVSVRHKGRGLSDHKALLVLLNNPMPSCPKPFRNVN</sequence>
<dbReference type="Gene3D" id="3.60.10.10">
    <property type="entry name" value="Endonuclease/exonuclease/phosphatase"/>
    <property type="match status" value="1"/>
</dbReference>
<reference evidence="2 3" key="1">
    <citation type="submission" date="2018-04" db="EMBL/GenBank/DDBJ databases">
        <authorList>
            <person name="Vogel A."/>
        </authorList>
    </citation>
    <scope>NUCLEOTIDE SEQUENCE [LARGE SCALE GENOMIC DNA]</scope>
</reference>
<dbReference type="OrthoDB" id="1930966at2759"/>
<evidence type="ECO:0000313" key="2">
    <source>
        <dbReference type="EMBL" id="VFQ74607.1"/>
    </source>
</evidence>
<dbReference type="Pfam" id="PF14111">
    <property type="entry name" value="DUF4283"/>
    <property type="match status" value="1"/>
</dbReference>
<dbReference type="InterPro" id="IPR040256">
    <property type="entry name" value="At4g02000-like"/>
</dbReference>
<evidence type="ECO:0000259" key="1">
    <source>
        <dbReference type="Pfam" id="PF14111"/>
    </source>
</evidence>
<proteinExistence type="predicted"/>
<dbReference type="Proteomes" id="UP000595140">
    <property type="component" value="Unassembled WGS sequence"/>
</dbReference>
<protein>
    <recommendedName>
        <fullName evidence="1">DUF4283 domain-containing protein</fullName>
    </recommendedName>
</protein>
<name>A0A484LE52_9ASTE</name>
<dbReference type="InterPro" id="IPR036691">
    <property type="entry name" value="Endo/exonu/phosph_ase_sf"/>
</dbReference>
<evidence type="ECO:0000313" key="3">
    <source>
        <dbReference type="Proteomes" id="UP000595140"/>
    </source>
</evidence>
<dbReference type="InterPro" id="IPR025558">
    <property type="entry name" value="DUF4283"/>
</dbReference>
<dbReference type="AlphaFoldDB" id="A0A484LE52"/>
<dbReference type="EMBL" id="OOIL02001340">
    <property type="protein sequence ID" value="VFQ74607.1"/>
    <property type="molecule type" value="Genomic_DNA"/>
</dbReference>
<keyword evidence="3" id="KW-1185">Reference proteome</keyword>
<gene>
    <name evidence="2" type="ORF">CCAM_LOCUS16383</name>
</gene>
<dbReference type="PANTHER" id="PTHR31286">
    <property type="entry name" value="GLYCINE-RICH CELL WALL STRUCTURAL PROTEIN 1.8-LIKE"/>
    <property type="match status" value="1"/>
</dbReference>
<organism evidence="2 3">
    <name type="scientific">Cuscuta campestris</name>
    <dbReference type="NCBI Taxonomy" id="132261"/>
    <lineage>
        <taxon>Eukaryota</taxon>
        <taxon>Viridiplantae</taxon>
        <taxon>Streptophyta</taxon>
        <taxon>Embryophyta</taxon>
        <taxon>Tracheophyta</taxon>
        <taxon>Spermatophyta</taxon>
        <taxon>Magnoliopsida</taxon>
        <taxon>eudicotyledons</taxon>
        <taxon>Gunneridae</taxon>
        <taxon>Pentapetalae</taxon>
        <taxon>asterids</taxon>
        <taxon>lamiids</taxon>
        <taxon>Solanales</taxon>
        <taxon>Convolvulaceae</taxon>
        <taxon>Cuscuteae</taxon>
        <taxon>Cuscuta</taxon>
        <taxon>Cuscuta subgen. Grammica</taxon>
        <taxon>Cuscuta sect. Cleistogrammica</taxon>
    </lineage>
</organism>
<dbReference type="SUPFAM" id="SSF56219">
    <property type="entry name" value="DNase I-like"/>
    <property type="match status" value="1"/>
</dbReference>
<feature type="domain" description="DUF4283" evidence="1">
    <location>
        <begin position="9"/>
        <end position="62"/>
    </location>
</feature>
<accession>A0A484LE52</accession>
<dbReference type="PANTHER" id="PTHR31286:SF180">
    <property type="entry name" value="OS10G0362600 PROTEIN"/>
    <property type="match status" value="1"/>
</dbReference>